<name>A0ABY7FI82_MYAAR</name>
<feature type="chain" id="PRO_5045661970" evidence="1">
    <location>
        <begin position="24"/>
        <end position="558"/>
    </location>
</feature>
<dbReference type="InterPro" id="IPR029058">
    <property type="entry name" value="AB_hydrolase_fold"/>
</dbReference>
<dbReference type="SUPFAM" id="SSF49899">
    <property type="entry name" value="Concanavalin A-like lectins/glucanases"/>
    <property type="match status" value="1"/>
</dbReference>
<dbReference type="SUPFAM" id="SSF53474">
    <property type="entry name" value="alpha/beta-Hydrolases"/>
    <property type="match status" value="1"/>
</dbReference>
<dbReference type="EMBL" id="CP111022">
    <property type="protein sequence ID" value="WAR20408.1"/>
    <property type="molecule type" value="Genomic_DNA"/>
</dbReference>
<reference evidence="3" key="1">
    <citation type="submission" date="2022-11" db="EMBL/GenBank/DDBJ databases">
        <title>Centuries of genome instability and evolution in soft-shell clam transmissible cancer (bioRxiv).</title>
        <authorList>
            <person name="Hart S.F.M."/>
            <person name="Yonemitsu M.A."/>
            <person name="Giersch R.M."/>
            <person name="Beal B.F."/>
            <person name="Arriagada G."/>
            <person name="Davis B.W."/>
            <person name="Ostrander E.A."/>
            <person name="Goff S.P."/>
            <person name="Metzger M.J."/>
        </authorList>
    </citation>
    <scope>NUCLEOTIDE SEQUENCE</scope>
    <source>
        <strain evidence="3">MELC-2E11</strain>
        <tissue evidence="3">Siphon/mantle</tissue>
    </source>
</reference>
<dbReference type="Gene3D" id="2.60.120.200">
    <property type="match status" value="1"/>
</dbReference>
<organism evidence="3 4">
    <name type="scientific">Mya arenaria</name>
    <name type="common">Soft-shell clam</name>
    <dbReference type="NCBI Taxonomy" id="6604"/>
    <lineage>
        <taxon>Eukaryota</taxon>
        <taxon>Metazoa</taxon>
        <taxon>Spiralia</taxon>
        <taxon>Lophotrochozoa</taxon>
        <taxon>Mollusca</taxon>
        <taxon>Bivalvia</taxon>
        <taxon>Autobranchia</taxon>
        <taxon>Heteroconchia</taxon>
        <taxon>Euheterodonta</taxon>
        <taxon>Imparidentia</taxon>
        <taxon>Neoheterodontei</taxon>
        <taxon>Myida</taxon>
        <taxon>Myoidea</taxon>
        <taxon>Myidae</taxon>
        <taxon>Mya</taxon>
    </lineage>
</organism>
<evidence type="ECO:0000256" key="1">
    <source>
        <dbReference type="SAM" id="SignalP"/>
    </source>
</evidence>
<keyword evidence="4" id="KW-1185">Reference proteome</keyword>
<proteinExistence type="predicted"/>
<dbReference type="CDD" id="cd06263">
    <property type="entry name" value="MAM"/>
    <property type="match status" value="1"/>
</dbReference>
<protein>
    <submittedName>
        <fullName evidence="3">LIP1-like protein</fullName>
    </submittedName>
</protein>
<evidence type="ECO:0000313" key="4">
    <source>
        <dbReference type="Proteomes" id="UP001164746"/>
    </source>
</evidence>
<feature type="domain" description="MAM" evidence="2">
    <location>
        <begin position="399"/>
        <end position="558"/>
    </location>
</feature>
<dbReference type="Proteomes" id="UP001164746">
    <property type="component" value="Chromosome 11"/>
</dbReference>
<keyword evidence="1" id="KW-0732">Signal</keyword>
<dbReference type="SMART" id="SM00137">
    <property type="entry name" value="MAM"/>
    <property type="match status" value="1"/>
</dbReference>
<gene>
    <name evidence="3" type="ORF">MAR_002246</name>
</gene>
<dbReference type="Pfam" id="PF00629">
    <property type="entry name" value="MAM"/>
    <property type="match status" value="1"/>
</dbReference>
<sequence length="558" mass="64403">MEHLQILILILAIHSLFCNFSTAVEEPCSEQSDCQSCTNENDYIPSRNVICQWCELDRQCYSINSNSSCENEMNDVQNTLCPEARHEKYSPEEAYRFALLSAVAYAEPEYVQKCLSHSLSSDDFELVEAIGRKCDLKFNDYKECFAFSAISHKRGVIILSYRGTAGDEKQLKDEAKKTFIPKKKFRDTGKVHYYFHYAFNKLYDPCIKESIRKLAKQYNNYTVVVTGHSLGGAMASLAAVALIQDGIVHKSRVSLYTYGMPRAGNKKFAYLHDKRIERSWRIVHYKDIVARIPPRITFAYHHGREIYYPSPNMTITSKYVECQGNEDKECSRGQKLDFKNGTEYHISYFNITFGDHCKKKLRYRRRSEEPRFPDGHCQLISLKDAENMAQTEIRTVTLSKCDFETDFCDWSRAPGSTFNFQRHKGPTDVAGKTGPRTACNGTDGYFIYADATGNLREMVKLRSPNFPKGQYCFEFWYHMYGKDMGSLKIWVFVSGMDRKLLKKYEKNQGRKWVKQRVNVDFNKGQNDTIHFEFEARIGNNFASDIALDDISITPGLCL</sequence>
<dbReference type="Gene3D" id="3.40.50.1820">
    <property type="entry name" value="alpha/beta hydrolase"/>
    <property type="match status" value="1"/>
</dbReference>
<evidence type="ECO:0000259" key="2">
    <source>
        <dbReference type="PROSITE" id="PS50060"/>
    </source>
</evidence>
<dbReference type="InterPro" id="IPR000998">
    <property type="entry name" value="MAM_dom"/>
</dbReference>
<dbReference type="CDD" id="cd00519">
    <property type="entry name" value="Lipase_3"/>
    <property type="match status" value="1"/>
</dbReference>
<dbReference type="PROSITE" id="PS50060">
    <property type="entry name" value="MAM_2"/>
    <property type="match status" value="1"/>
</dbReference>
<dbReference type="InterPro" id="IPR002921">
    <property type="entry name" value="Fungal_lipase-type"/>
</dbReference>
<dbReference type="Pfam" id="PF01764">
    <property type="entry name" value="Lipase_3"/>
    <property type="match status" value="1"/>
</dbReference>
<dbReference type="PANTHER" id="PTHR45908">
    <property type="entry name" value="PROTEIN CBG11750-RELATED"/>
    <property type="match status" value="1"/>
</dbReference>
<feature type="signal peptide" evidence="1">
    <location>
        <begin position="1"/>
        <end position="23"/>
    </location>
</feature>
<dbReference type="InterPro" id="IPR013320">
    <property type="entry name" value="ConA-like_dom_sf"/>
</dbReference>
<accession>A0ABY7FI82</accession>
<evidence type="ECO:0000313" key="3">
    <source>
        <dbReference type="EMBL" id="WAR20408.1"/>
    </source>
</evidence>